<dbReference type="AlphaFoldDB" id="A0A8H2K218"/>
<dbReference type="Proteomes" id="UP000314285">
    <property type="component" value="Unassembled WGS sequence"/>
</dbReference>
<name>A0A8H2K218_ACIRA</name>
<organism evidence="1 2">
    <name type="scientific">Acinetobacter radioresistens</name>
    <dbReference type="NCBI Taxonomy" id="40216"/>
    <lineage>
        <taxon>Bacteria</taxon>
        <taxon>Pseudomonadati</taxon>
        <taxon>Pseudomonadota</taxon>
        <taxon>Gammaproteobacteria</taxon>
        <taxon>Moraxellales</taxon>
        <taxon>Moraxellaceae</taxon>
        <taxon>Acinetobacter</taxon>
    </lineage>
</organism>
<dbReference type="EMBL" id="VFBM01000003">
    <property type="protein sequence ID" value="TNX93004.1"/>
    <property type="molecule type" value="Genomic_DNA"/>
</dbReference>
<evidence type="ECO:0000313" key="2">
    <source>
        <dbReference type="Proteomes" id="UP000314285"/>
    </source>
</evidence>
<protein>
    <submittedName>
        <fullName evidence="1">Uncharacterized protein</fullName>
    </submittedName>
</protein>
<dbReference type="RefSeq" id="WP_139880580.1">
    <property type="nucleotide sequence ID" value="NZ_JAATPH010000002.1"/>
</dbReference>
<gene>
    <name evidence="1" type="ORF">FHY67_05435</name>
</gene>
<sequence length="314" mass="35669">MNNQNSPEIILIDDQNFGSHVEHWNLLTDQPETEVPKWLGMSLDSPMMPMGLCQNEQEMDASVWLIQGPDKSPVRLAQIIAVENNKPKALKTAFPVFDSPYRYNAKIERIISCKSGTQAVLRLQLGNNPNTVVYAFDSLYSVNHQCYEKGQSYQVQLNAWAYELEAVSAHEELVVDDPASIRQHRALNDILQQHNGVAPANLQELIDAWEPKSEEDTAPVTVDFSKMVAYLYGETIGQEDEAWFQGNIVGKTSMQFMDQDYTVYDVTLILEENTPATLIRIATRNKQYENFEIGQYIRGNIWIQANIYAKTSSN</sequence>
<comment type="caution">
    <text evidence="1">The sequence shown here is derived from an EMBL/GenBank/DDBJ whole genome shotgun (WGS) entry which is preliminary data.</text>
</comment>
<proteinExistence type="predicted"/>
<accession>A0A8H2K218</accession>
<reference evidence="1 2" key="1">
    <citation type="submission" date="2019-06" db="EMBL/GenBank/DDBJ databases">
        <title>Genome of Acinetobacter radioresistens APH1, a phenol degrading strain.</title>
        <authorList>
            <person name="Liu Y."/>
        </authorList>
    </citation>
    <scope>NUCLEOTIDE SEQUENCE [LARGE SCALE GENOMIC DNA]</scope>
    <source>
        <strain evidence="1 2">APH1</strain>
    </source>
</reference>
<evidence type="ECO:0000313" key="1">
    <source>
        <dbReference type="EMBL" id="TNX93004.1"/>
    </source>
</evidence>